<evidence type="ECO:0000256" key="9">
    <source>
        <dbReference type="ARBA" id="ARBA00022840"/>
    </source>
</evidence>
<dbReference type="InterPro" id="IPR008250">
    <property type="entry name" value="ATPase_P-typ_transduc_dom_A_sf"/>
</dbReference>
<evidence type="ECO:0000256" key="3">
    <source>
        <dbReference type="ARBA" id="ARBA00012790"/>
    </source>
</evidence>
<dbReference type="PANTHER" id="PTHR42861">
    <property type="entry name" value="CALCIUM-TRANSPORTING ATPASE"/>
    <property type="match status" value="1"/>
</dbReference>
<dbReference type="InterPro" id="IPR036412">
    <property type="entry name" value="HAD-like_sf"/>
</dbReference>
<feature type="transmembrane region" description="Helical" evidence="15">
    <location>
        <begin position="79"/>
        <end position="95"/>
    </location>
</feature>
<dbReference type="GO" id="GO:0005886">
    <property type="term" value="C:plasma membrane"/>
    <property type="evidence" value="ECO:0007669"/>
    <property type="project" value="UniProtKB-SubCell"/>
</dbReference>
<comment type="similarity">
    <text evidence="2">Belongs to the cation transport ATPase (P-type) (TC 3.A.3) family. Type IIA subfamily.</text>
</comment>
<dbReference type="Pfam" id="PF00690">
    <property type="entry name" value="Cation_ATPase_N"/>
    <property type="match status" value="1"/>
</dbReference>
<evidence type="ECO:0000256" key="11">
    <source>
        <dbReference type="ARBA" id="ARBA00022989"/>
    </source>
</evidence>
<sequence length="923" mass="100124">MFEEKSVKEISDLMHTDRENGLTEDETRVRLKEYGPNILKEGKKKTPAEAFLEQLNDPLICVLLVAALVSFLLKEVSDAIIIAVVIIVNATVGVIQEGKAQKALESLKKLTSPKAVVRRGGIVREIPAAELVKGDLVILEAGAQVPADLRLVKTWNLKIEESALTGESLPVNKDADFQASGALPVGDRKNEAFMSTLVTGGRGEGIVIGAGMETEIGKIASIINDVPREFTPLQKKLADLGKMLSIVSVLLCVALFVIAVLQKRNILEMLITAISLAVAAVPEGLPAIVTIVLAMSVSKMVKVHAIVRKLPSVETLGAVNVVCSDKTGTLTQNKMTVVKYFVNQNVYKSSEAAPDMPDEFLEGMALCNDAVITDKEELGDPTELALLRFAEGYRAKGGASGYTFENAGRSRKESMEARMPRVQEKAFDSQRKMMTTVHRGPSGFVSYTKGAPEMLLGRCTKILVNGRAQTITDSHRRQIRRAVDDFSAQALRVLAVAVRRGEKDVHEDGLTFVGLAGMIDPVRPEAKAAVERFKEASVRTVMITGDHIDTAFAIARELGIAKKIDECMTGEELEKLSDTQLKERLKRTNVFARVSPEHKVRIVKALKETGNIAAMTGDGVNDAPSLKMADIGIAMGVTGTDVAKNAADMILTDDNFATIEKAIEEGRGIYENIKKTVLFLLSSNFGEIITMFAAVIMGMASPLKASHILWINLITDSLPALALGVDKNDKEALMKRPPRKAKEGLFANGGITCTVFYGCLIAAISLTAFLKLPWEILAQQQKAFTLANISGVFQSAEILARAQTYAFTVLGMSQLFHALGMKDVHTSVFSRKRDFNPVMLAAFGVGFFLQAAVTEVPYLTVLFGTAALSIREWGALIVLAAFPVLAHEIFVLLGIVEKEGETGEDRADSKPGTRRRQFGKGLR</sequence>
<keyword evidence="10" id="KW-1278">Translocase</keyword>
<dbReference type="AlphaFoldDB" id="A0A2Y9BM63"/>
<dbReference type="InterPro" id="IPR001757">
    <property type="entry name" value="P_typ_ATPase"/>
</dbReference>
<feature type="transmembrane region" description="Helical" evidence="15">
    <location>
        <begin position="745"/>
        <end position="770"/>
    </location>
</feature>
<keyword evidence="7" id="KW-0479">Metal-binding</keyword>
<feature type="transmembrane region" description="Helical" evidence="15">
    <location>
        <begin position="243"/>
        <end position="261"/>
    </location>
</feature>
<dbReference type="EC" id="7.2.2.10" evidence="3"/>
<evidence type="ECO:0000313" key="17">
    <source>
        <dbReference type="EMBL" id="PWJ23596.1"/>
    </source>
</evidence>
<keyword evidence="18" id="KW-1185">Reference proteome</keyword>
<feature type="transmembrane region" description="Helical" evidence="15">
    <location>
        <begin position="707"/>
        <end position="725"/>
    </location>
</feature>
<evidence type="ECO:0000256" key="13">
    <source>
        <dbReference type="ARBA" id="ARBA00048694"/>
    </source>
</evidence>
<keyword evidence="4" id="KW-1003">Cell membrane</keyword>
<dbReference type="InterPro" id="IPR059000">
    <property type="entry name" value="ATPase_P-type_domA"/>
</dbReference>
<dbReference type="NCBIfam" id="TIGR01494">
    <property type="entry name" value="ATPase_P-type"/>
    <property type="match status" value="3"/>
</dbReference>
<evidence type="ECO:0000256" key="4">
    <source>
        <dbReference type="ARBA" id="ARBA00022475"/>
    </source>
</evidence>
<dbReference type="PROSITE" id="PS00154">
    <property type="entry name" value="ATPASE_E1_E2"/>
    <property type="match status" value="1"/>
</dbReference>
<evidence type="ECO:0000256" key="10">
    <source>
        <dbReference type="ARBA" id="ARBA00022967"/>
    </source>
</evidence>
<proteinExistence type="inferred from homology"/>
<evidence type="ECO:0000256" key="2">
    <source>
        <dbReference type="ARBA" id="ARBA00005675"/>
    </source>
</evidence>
<dbReference type="RefSeq" id="WP_109732784.1">
    <property type="nucleotide sequence ID" value="NZ_BAAACK010000005.1"/>
</dbReference>
<dbReference type="Pfam" id="PF00122">
    <property type="entry name" value="E1-E2_ATPase"/>
    <property type="match status" value="1"/>
</dbReference>
<dbReference type="Proteomes" id="UP000245845">
    <property type="component" value="Unassembled WGS sequence"/>
</dbReference>
<gene>
    <name evidence="17" type="ORF">A8806_11329</name>
</gene>
<evidence type="ECO:0000256" key="12">
    <source>
        <dbReference type="ARBA" id="ARBA00023136"/>
    </source>
</evidence>
<feature type="transmembrane region" description="Helical" evidence="15">
    <location>
        <begin position="873"/>
        <end position="896"/>
    </location>
</feature>
<evidence type="ECO:0000256" key="14">
    <source>
        <dbReference type="SAM" id="MobiDB-lite"/>
    </source>
</evidence>
<evidence type="ECO:0000256" key="1">
    <source>
        <dbReference type="ARBA" id="ARBA00004651"/>
    </source>
</evidence>
<dbReference type="FunFam" id="3.40.50.1000:FF:000028">
    <property type="entry name" value="Calcium-transporting P-type ATPase, putative"/>
    <property type="match status" value="1"/>
</dbReference>
<dbReference type="EMBL" id="QGDL01000013">
    <property type="protein sequence ID" value="PWJ23596.1"/>
    <property type="molecule type" value="Genomic_DNA"/>
</dbReference>
<dbReference type="FunFam" id="2.70.150.10:FF:000016">
    <property type="entry name" value="Calcium-transporting P-type ATPase putative"/>
    <property type="match status" value="1"/>
</dbReference>
<feature type="transmembrane region" description="Helical" evidence="15">
    <location>
        <begin position="677"/>
        <end position="701"/>
    </location>
</feature>
<dbReference type="SFLD" id="SFLDS00003">
    <property type="entry name" value="Haloacid_Dehalogenase"/>
    <property type="match status" value="1"/>
</dbReference>
<feature type="compositionally biased region" description="Basic and acidic residues" evidence="14">
    <location>
        <begin position="902"/>
        <end position="911"/>
    </location>
</feature>
<dbReference type="InterPro" id="IPR023214">
    <property type="entry name" value="HAD_sf"/>
</dbReference>
<dbReference type="SUPFAM" id="SSF56784">
    <property type="entry name" value="HAD-like"/>
    <property type="match status" value="1"/>
</dbReference>
<dbReference type="Pfam" id="PF13246">
    <property type="entry name" value="Cation_ATPase"/>
    <property type="match status" value="1"/>
</dbReference>
<dbReference type="Gene3D" id="3.40.1110.10">
    <property type="entry name" value="Calcium-transporting ATPase, cytoplasmic domain N"/>
    <property type="match status" value="1"/>
</dbReference>
<evidence type="ECO:0000313" key="18">
    <source>
        <dbReference type="Proteomes" id="UP000245845"/>
    </source>
</evidence>
<feature type="transmembrane region" description="Helical" evidence="15">
    <location>
        <begin position="840"/>
        <end position="861"/>
    </location>
</feature>
<keyword evidence="6 15" id="KW-0812">Transmembrane</keyword>
<keyword evidence="5" id="KW-0406">Ion transport</keyword>
<dbReference type="SUPFAM" id="SSF81660">
    <property type="entry name" value="Metal cation-transporting ATPase, ATP-binding domain N"/>
    <property type="match status" value="1"/>
</dbReference>
<keyword evidence="5" id="KW-0813">Transport</keyword>
<evidence type="ECO:0000256" key="5">
    <source>
        <dbReference type="ARBA" id="ARBA00022568"/>
    </source>
</evidence>
<organism evidence="17 18">
    <name type="scientific">Faecalicatena orotica</name>
    <dbReference type="NCBI Taxonomy" id="1544"/>
    <lineage>
        <taxon>Bacteria</taxon>
        <taxon>Bacillati</taxon>
        <taxon>Bacillota</taxon>
        <taxon>Clostridia</taxon>
        <taxon>Lachnospirales</taxon>
        <taxon>Lachnospiraceae</taxon>
        <taxon>Faecalicatena</taxon>
    </lineage>
</organism>
<dbReference type="PRINTS" id="PR00120">
    <property type="entry name" value="HATPASE"/>
</dbReference>
<evidence type="ECO:0000256" key="6">
    <source>
        <dbReference type="ARBA" id="ARBA00022692"/>
    </source>
</evidence>
<evidence type="ECO:0000256" key="8">
    <source>
        <dbReference type="ARBA" id="ARBA00022741"/>
    </source>
</evidence>
<name>A0A2Y9BM63_9FIRM</name>
<dbReference type="OrthoDB" id="9760364at2"/>
<keyword evidence="8" id="KW-0547">Nucleotide-binding</keyword>
<dbReference type="InterPro" id="IPR023298">
    <property type="entry name" value="ATPase_P-typ_TM_dom_sf"/>
</dbReference>
<evidence type="ECO:0000256" key="7">
    <source>
        <dbReference type="ARBA" id="ARBA00022723"/>
    </source>
</evidence>
<dbReference type="SFLD" id="SFLDG00002">
    <property type="entry name" value="C1.7:_P-type_atpase_like"/>
    <property type="match status" value="1"/>
</dbReference>
<keyword evidence="5" id="KW-0109">Calcium transport</keyword>
<dbReference type="InterPro" id="IPR044492">
    <property type="entry name" value="P_typ_ATPase_HD_dom"/>
</dbReference>
<comment type="subcellular location">
    <subcellularLocation>
        <location evidence="1">Cell membrane</location>
        <topology evidence="1">Multi-pass membrane protein</topology>
    </subcellularLocation>
</comment>
<dbReference type="Gene3D" id="1.20.1110.10">
    <property type="entry name" value="Calcium-transporting ATPase, transmembrane domain"/>
    <property type="match status" value="1"/>
</dbReference>
<evidence type="ECO:0000256" key="15">
    <source>
        <dbReference type="SAM" id="Phobius"/>
    </source>
</evidence>
<dbReference type="GO" id="GO:0005524">
    <property type="term" value="F:ATP binding"/>
    <property type="evidence" value="ECO:0007669"/>
    <property type="project" value="UniProtKB-KW"/>
</dbReference>
<dbReference type="GO" id="GO:0005388">
    <property type="term" value="F:P-type calcium transporter activity"/>
    <property type="evidence" value="ECO:0007669"/>
    <property type="project" value="UniProtKB-EC"/>
</dbReference>
<dbReference type="InterPro" id="IPR006068">
    <property type="entry name" value="ATPase_P-typ_cation-transptr_C"/>
</dbReference>
<dbReference type="PRINTS" id="PR00119">
    <property type="entry name" value="CATATPASE"/>
</dbReference>
<dbReference type="SFLD" id="SFLDF00027">
    <property type="entry name" value="p-type_atpase"/>
    <property type="match status" value="1"/>
</dbReference>
<keyword evidence="9" id="KW-0067">ATP-binding</keyword>
<dbReference type="InterPro" id="IPR004014">
    <property type="entry name" value="ATPase_P-typ_cation-transptr_N"/>
</dbReference>
<dbReference type="Gene3D" id="3.40.50.1000">
    <property type="entry name" value="HAD superfamily/HAD-like"/>
    <property type="match status" value="1"/>
</dbReference>
<feature type="domain" description="Cation-transporting P-type ATPase N-terminal" evidence="16">
    <location>
        <begin position="1"/>
        <end position="75"/>
    </location>
</feature>
<dbReference type="GO" id="GO:0046872">
    <property type="term" value="F:metal ion binding"/>
    <property type="evidence" value="ECO:0007669"/>
    <property type="project" value="UniProtKB-KW"/>
</dbReference>
<feature type="transmembrane region" description="Helical" evidence="15">
    <location>
        <begin position="802"/>
        <end position="819"/>
    </location>
</feature>
<comment type="catalytic activity">
    <reaction evidence="13">
        <text>Ca(2+)(in) + ATP + H2O = Ca(2+)(out) + ADP + phosphate + H(+)</text>
        <dbReference type="Rhea" id="RHEA:18105"/>
        <dbReference type="ChEBI" id="CHEBI:15377"/>
        <dbReference type="ChEBI" id="CHEBI:15378"/>
        <dbReference type="ChEBI" id="CHEBI:29108"/>
        <dbReference type="ChEBI" id="CHEBI:30616"/>
        <dbReference type="ChEBI" id="CHEBI:43474"/>
        <dbReference type="ChEBI" id="CHEBI:456216"/>
        <dbReference type="EC" id="7.2.2.10"/>
    </reaction>
</comment>
<dbReference type="Pfam" id="PF00689">
    <property type="entry name" value="Cation_ATPase_C"/>
    <property type="match status" value="1"/>
</dbReference>
<dbReference type="SUPFAM" id="SSF81653">
    <property type="entry name" value="Calcium ATPase, transduction domain A"/>
    <property type="match status" value="1"/>
</dbReference>
<dbReference type="InterPro" id="IPR023299">
    <property type="entry name" value="ATPase_P-typ_cyto_dom_N"/>
</dbReference>
<feature type="transmembrane region" description="Helical" evidence="15">
    <location>
        <begin position="273"/>
        <end position="294"/>
    </location>
</feature>
<keyword evidence="11 15" id="KW-1133">Transmembrane helix</keyword>
<dbReference type="SUPFAM" id="SSF81665">
    <property type="entry name" value="Calcium ATPase, transmembrane domain M"/>
    <property type="match status" value="1"/>
</dbReference>
<evidence type="ECO:0000259" key="16">
    <source>
        <dbReference type="SMART" id="SM00831"/>
    </source>
</evidence>
<keyword evidence="5" id="KW-0106">Calcium</keyword>
<dbReference type="Gene3D" id="2.70.150.10">
    <property type="entry name" value="Calcium-transporting ATPase, cytoplasmic transduction domain A"/>
    <property type="match status" value="1"/>
</dbReference>
<keyword evidence="12 15" id="KW-0472">Membrane</keyword>
<feature type="region of interest" description="Disordered" evidence="14">
    <location>
        <begin position="902"/>
        <end position="923"/>
    </location>
</feature>
<dbReference type="GO" id="GO:0016887">
    <property type="term" value="F:ATP hydrolysis activity"/>
    <property type="evidence" value="ECO:0007669"/>
    <property type="project" value="InterPro"/>
</dbReference>
<protein>
    <recommendedName>
        <fullName evidence="3">P-type Ca(2+) transporter</fullName>
        <ecNumber evidence="3">7.2.2.10</ecNumber>
    </recommendedName>
</protein>
<dbReference type="SMART" id="SM00831">
    <property type="entry name" value="Cation_ATPase_N"/>
    <property type="match status" value="1"/>
</dbReference>
<accession>A0A2Y9BM63</accession>
<reference evidence="17 18" key="1">
    <citation type="submission" date="2018-05" db="EMBL/GenBank/DDBJ databases">
        <title>The Hungate 1000. A catalogue of reference genomes from the rumen microbiome.</title>
        <authorList>
            <person name="Kelly W."/>
        </authorList>
    </citation>
    <scope>NUCLEOTIDE SEQUENCE [LARGE SCALE GENOMIC DNA]</scope>
    <source>
        <strain evidence="17 18">NLAE-zl-C242</strain>
    </source>
</reference>
<dbReference type="GO" id="GO:0140352">
    <property type="term" value="P:export from cell"/>
    <property type="evidence" value="ECO:0007669"/>
    <property type="project" value="UniProtKB-ARBA"/>
</dbReference>
<dbReference type="FunFam" id="3.40.50.1000:FF:000001">
    <property type="entry name" value="Phospholipid-transporting ATPase IC"/>
    <property type="match status" value="1"/>
</dbReference>
<feature type="compositionally biased region" description="Basic residues" evidence="14">
    <location>
        <begin position="912"/>
        <end position="923"/>
    </location>
</feature>
<feature type="transmembrane region" description="Helical" evidence="15">
    <location>
        <begin position="55"/>
        <end position="73"/>
    </location>
</feature>
<comment type="caution">
    <text evidence="17">The sequence shown here is derived from an EMBL/GenBank/DDBJ whole genome shotgun (WGS) entry which is preliminary data.</text>
</comment>
<dbReference type="InterPro" id="IPR018303">
    <property type="entry name" value="ATPase_P-typ_P_site"/>
</dbReference>